<organism evidence="8 9">
    <name type="scientific">Singulisphaera acidiphila (strain ATCC BAA-1392 / DSM 18658 / VKM B-2454 / MOB10)</name>
    <dbReference type="NCBI Taxonomy" id="886293"/>
    <lineage>
        <taxon>Bacteria</taxon>
        <taxon>Pseudomonadati</taxon>
        <taxon>Planctomycetota</taxon>
        <taxon>Planctomycetia</taxon>
        <taxon>Isosphaerales</taxon>
        <taxon>Isosphaeraceae</taxon>
        <taxon>Singulisphaera</taxon>
    </lineage>
</organism>
<dbReference type="Pfam" id="PF00701">
    <property type="entry name" value="DHDPS"/>
    <property type="match status" value="1"/>
</dbReference>
<evidence type="ECO:0000256" key="7">
    <source>
        <dbReference type="PIRSR" id="PIRSR001365-2"/>
    </source>
</evidence>
<dbReference type="SUPFAM" id="SSF51569">
    <property type="entry name" value="Aldolase"/>
    <property type="match status" value="1"/>
</dbReference>
<dbReference type="PANTHER" id="PTHR12128:SF21">
    <property type="entry name" value="N-ACETYLNEURAMINATE LYASE"/>
    <property type="match status" value="1"/>
</dbReference>
<evidence type="ECO:0000313" key="9">
    <source>
        <dbReference type="Proteomes" id="UP000010798"/>
    </source>
</evidence>
<sequence length="304" mass="32224">MSIKLSGLIAATHTPFQADGQLNLAVVARQAEHLLANGVRTVFIGGTTGESHSLAVEERLALAQRWSKVAQGSELRVVVHVGSNSLTDARTLAAQAQSLGVAAIAAFSPSYFKPKDVATLVACCAEIAGAAPALPFYFYDIPSMTGVQLSMPAFLELATKSVPTLAGIKFTNPDLMAYQQCLHAQSHRFDIPWGSDETLLGALALGASGAVGSTYNFAAPIYHRVLAAFAQGDLAKARAEQYRSVELVELLAGFGFMGAAKTVMSFLGVDVGPARLPHSNLTAEQVVELKSSLERLGYFDWIRA</sequence>
<feature type="binding site" evidence="7">
    <location>
        <position position="48"/>
    </location>
    <ligand>
        <name>pyruvate</name>
        <dbReference type="ChEBI" id="CHEBI:15361"/>
    </ligand>
</feature>
<gene>
    <name evidence="8" type="ordered locus">Sinac_2107</name>
</gene>
<accession>L0DB35</accession>
<evidence type="ECO:0000256" key="2">
    <source>
        <dbReference type="ARBA" id="ARBA00022490"/>
    </source>
</evidence>
<evidence type="ECO:0000256" key="6">
    <source>
        <dbReference type="PIRSR" id="PIRSR001365-1"/>
    </source>
</evidence>
<protein>
    <submittedName>
        <fullName evidence="8">Dihydrodipicolinate synthase/N-acetylneuraminate lyase</fullName>
    </submittedName>
</protein>
<dbReference type="HOGENOM" id="CLU_049343_6_1_0"/>
<dbReference type="PIRSF" id="PIRSF001365">
    <property type="entry name" value="DHDPS"/>
    <property type="match status" value="1"/>
</dbReference>
<evidence type="ECO:0000256" key="4">
    <source>
        <dbReference type="ARBA" id="ARBA00023277"/>
    </source>
</evidence>
<comment type="subcellular location">
    <subcellularLocation>
        <location evidence="1">Cytoplasm</location>
    </subcellularLocation>
</comment>
<dbReference type="GO" id="GO:0005737">
    <property type="term" value="C:cytoplasm"/>
    <property type="evidence" value="ECO:0007669"/>
    <property type="project" value="UniProtKB-SubCell"/>
</dbReference>
<dbReference type="Gene3D" id="3.20.20.70">
    <property type="entry name" value="Aldolase class I"/>
    <property type="match status" value="1"/>
</dbReference>
<evidence type="ECO:0000313" key="8">
    <source>
        <dbReference type="EMBL" id="AGA26442.1"/>
    </source>
</evidence>
<name>L0DB35_SINAD</name>
<dbReference type="STRING" id="886293.Sinac_2107"/>
<keyword evidence="3 5" id="KW-0456">Lyase</keyword>
<comment type="similarity">
    <text evidence="5">Belongs to the DapA family.</text>
</comment>
<dbReference type="PRINTS" id="PR00146">
    <property type="entry name" value="DHPICSNTHASE"/>
</dbReference>
<dbReference type="SMART" id="SM01130">
    <property type="entry name" value="DHDPS"/>
    <property type="match status" value="1"/>
</dbReference>
<keyword evidence="9" id="KW-1185">Reference proteome</keyword>
<dbReference type="EMBL" id="CP003364">
    <property type="protein sequence ID" value="AGA26442.1"/>
    <property type="molecule type" value="Genomic_DNA"/>
</dbReference>
<evidence type="ECO:0000256" key="1">
    <source>
        <dbReference type="ARBA" id="ARBA00004496"/>
    </source>
</evidence>
<evidence type="ECO:0000256" key="5">
    <source>
        <dbReference type="PIRNR" id="PIRNR001365"/>
    </source>
</evidence>
<feature type="binding site" evidence="7">
    <location>
        <position position="211"/>
    </location>
    <ligand>
        <name>pyruvate</name>
        <dbReference type="ChEBI" id="CHEBI:15361"/>
    </ligand>
</feature>
<proteinExistence type="inferred from homology"/>
<dbReference type="AlphaFoldDB" id="L0DB35"/>
<dbReference type="RefSeq" id="WP_015245609.1">
    <property type="nucleotide sequence ID" value="NC_019892.1"/>
</dbReference>
<dbReference type="InterPro" id="IPR002220">
    <property type="entry name" value="DapA-like"/>
</dbReference>
<dbReference type="OrthoDB" id="9771791at2"/>
<dbReference type="PANTHER" id="PTHR12128">
    <property type="entry name" value="DIHYDRODIPICOLINATE SYNTHASE"/>
    <property type="match status" value="1"/>
</dbReference>
<dbReference type="InterPro" id="IPR013785">
    <property type="entry name" value="Aldolase_TIM"/>
</dbReference>
<dbReference type="KEGG" id="saci:Sinac_2107"/>
<reference evidence="8 9" key="1">
    <citation type="submission" date="2012-02" db="EMBL/GenBank/DDBJ databases">
        <title>Complete sequence of chromosome of Singulisphaera acidiphila DSM 18658.</title>
        <authorList>
            <consortium name="US DOE Joint Genome Institute (JGI-PGF)"/>
            <person name="Lucas S."/>
            <person name="Copeland A."/>
            <person name="Lapidus A."/>
            <person name="Glavina del Rio T."/>
            <person name="Dalin E."/>
            <person name="Tice H."/>
            <person name="Bruce D."/>
            <person name="Goodwin L."/>
            <person name="Pitluck S."/>
            <person name="Peters L."/>
            <person name="Ovchinnikova G."/>
            <person name="Chertkov O."/>
            <person name="Kyrpides N."/>
            <person name="Mavromatis K."/>
            <person name="Ivanova N."/>
            <person name="Brettin T."/>
            <person name="Detter J.C."/>
            <person name="Han C."/>
            <person name="Larimer F."/>
            <person name="Land M."/>
            <person name="Hauser L."/>
            <person name="Markowitz V."/>
            <person name="Cheng J.-F."/>
            <person name="Hugenholtz P."/>
            <person name="Woyke T."/>
            <person name="Wu D."/>
            <person name="Tindall B."/>
            <person name="Pomrenke H."/>
            <person name="Brambilla E."/>
            <person name="Klenk H.-P."/>
            <person name="Eisen J.A."/>
        </authorList>
    </citation>
    <scope>NUCLEOTIDE SEQUENCE [LARGE SCALE GENOMIC DNA]</scope>
    <source>
        <strain evidence="9">ATCC BAA-1392 / DSM 18658 / VKM B-2454 / MOB10</strain>
    </source>
</reference>
<feature type="active site" description="Proton donor/acceptor" evidence="6">
    <location>
        <position position="139"/>
    </location>
</feature>
<keyword evidence="4" id="KW-0119">Carbohydrate metabolism</keyword>
<evidence type="ECO:0000256" key="3">
    <source>
        <dbReference type="ARBA" id="ARBA00023239"/>
    </source>
</evidence>
<dbReference type="Proteomes" id="UP000010798">
    <property type="component" value="Chromosome"/>
</dbReference>
<feature type="active site" description="Schiff-base intermediate with substrate" evidence="6">
    <location>
        <position position="169"/>
    </location>
</feature>
<dbReference type="eggNOG" id="COG0329">
    <property type="taxonomic scope" value="Bacteria"/>
</dbReference>
<keyword evidence="2" id="KW-0963">Cytoplasm</keyword>
<dbReference type="GO" id="GO:0016829">
    <property type="term" value="F:lyase activity"/>
    <property type="evidence" value="ECO:0007669"/>
    <property type="project" value="UniProtKB-KW"/>
</dbReference>